<dbReference type="Gene3D" id="3.40.50.1390">
    <property type="entry name" value="Resolvase, N-terminal catalytic domain"/>
    <property type="match status" value="1"/>
</dbReference>
<dbReference type="CDD" id="cd00338">
    <property type="entry name" value="Ser_Recombinase"/>
    <property type="match status" value="1"/>
</dbReference>
<reference evidence="2 3" key="1">
    <citation type="submission" date="2020-08" db="EMBL/GenBank/DDBJ databases">
        <title>Genomic Encyclopedia of Type Strains, Phase IV (KMG-V): Genome sequencing to study the core and pangenomes of soil and plant-associated prokaryotes.</title>
        <authorList>
            <person name="Whitman W."/>
        </authorList>
    </citation>
    <scope>NUCLEOTIDE SEQUENCE [LARGE SCALE GENOMIC DNA]</scope>
    <source>
        <strain evidence="2 3">JPY158</strain>
    </source>
</reference>
<comment type="caution">
    <text evidence="2">The sequence shown here is derived from an EMBL/GenBank/DDBJ whole genome shotgun (WGS) entry which is preliminary data.</text>
</comment>
<dbReference type="InterPro" id="IPR050639">
    <property type="entry name" value="SSR_resolvase"/>
</dbReference>
<dbReference type="GO" id="GO:0000150">
    <property type="term" value="F:DNA strand exchange activity"/>
    <property type="evidence" value="ECO:0007669"/>
    <property type="project" value="InterPro"/>
</dbReference>
<gene>
    <name evidence="2" type="ORF">HDG40_006949</name>
</gene>
<dbReference type="PANTHER" id="PTHR30461:SF23">
    <property type="entry name" value="DNA RECOMBINASE-RELATED"/>
    <property type="match status" value="1"/>
</dbReference>
<evidence type="ECO:0000259" key="1">
    <source>
        <dbReference type="PROSITE" id="PS51736"/>
    </source>
</evidence>
<dbReference type="Proteomes" id="UP000592780">
    <property type="component" value="Unassembled WGS sequence"/>
</dbReference>
<dbReference type="RefSeq" id="WP_217709343.1">
    <property type="nucleotide sequence ID" value="NZ_JACHDD010000015.1"/>
</dbReference>
<dbReference type="InterPro" id="IPR006119">
    <property type="entry name" value="Resolv_N"/>
</dbReference>
<dbReference type="Gene3D" id="3.90.1750.20">
    <property type="entry name" value="Putative Large Serine Recombinase, Chain B, Domain 2"/>
    <property type="match status" value="1"/>
</dbReference>
<organism evidence="2 3">
    <name type="scientific">Paraburkholderia atlantica</name>
    <dbReference type="NCBI Taxonomy" id="2654982"/>
    <lineage>
        <taxon>Bacteria</taxon>
        <taxon>Pseudomonadati</taxon>
        <taxon>Pseudomonadota</taxon>
        <taxon>Betaproteobacteria</taxon>
        <taxon>Burkholderiales</taxon>
        <taxon>Burkholderiaceae</taxon>
        <taxon>Paraburkholderia</taxon>
    </lineage>
</organism>
<dbReference type="Pfam" id="PF07508">
    <property type="entry name" value="Recombinase"/>
    <property type="match status" value="1"/>
</dbReference>
<feature type="domain" description="Resolvase/invertase-type recombinase catalytic" evidence="1">
    <location>
        <begin position="13"/>
        <end position="162"/>
    </location>
</feature>
<dbReference type="InterPro" id="IPR011109">
    <property type="entry name" value="DNA_bind_recombinase_dom"/>
</dbReference>
<sequence length="279" mass="31013">MNQKISAEHLCRGAVVYVRQSTMSQVVEHTESQNRQYALAESARTMGFASVTTIDDDLGRSGSGSIERPGFQKLVASVCAGSVGAVFCLEASRLARNGRDWHHLIDLCALVGTVVVDHDGIYDPRLVNDRLLLGLKGTMSEYELSLLRQRGIAARDSKAQRGELRFALPPGYCWNELGQIEMDPDERVAESIRVLFRKFRELGSARQVLLWAIQSDVKLPVTRHGPAGIRIEWSRPAYHTVVQILEHPVYAGAYVFGRTTQRTAVVDGRARKTEGHSNQ</sequence>
<dbReference type="SUPFAM" id="SSF53041">
    <property type="entry name" value="Resolvase-like"/>
    <property type="match status" value="1"/>
</dbReference>
<accession>A0A7W8VAD6</accession>
<dbReference type="InterPro" id="IPR036162">
    <property type="entry name" value="Resolvase-like_N_sf"/>
</dbReference>
<proteinExistence type="predicted"/>
<name>A0A7W8VAD6_PARAM</name>
<dbReference type="AlphaFoldDB" id="A0A7W8VAD6"/>
<dbReference type="PROSITE" id="PS51736">
    <property type="entry name" value="RECOMBINASES_3"/>
    <property type="match status" value="1"/>
</dbReference>
<dbReference type="PANTHER" id="PTHR30461">
    <property type="entry name" value="DNA-INVERTASE FROM LAMBDOID PROPHAGE"/>
    <property type="match status" value="1"/>
</dbReference>
<dbReference type="InterPro" id="IPR038109">
    <property type="entry name" value="DNA_bind_recomb_sf"/>
</dbReference>
<protein>
    <submittedName>
        <fullName evidence="2">DNA invertase Pin-like site-specific DNA recombinase</fullName>
    </submittedName>
</protein>
<dbReference type="SMART" id="SM00857">
    <property type="entry name" value="Resolvase"/>
    <property type="match status" value="1"/>
</dbReference>
<evidence type="ECO:0000313" key="3">
    <source>
        <dbReference type="Proteomes" id="UP000592780"/>
    </source>
</evidence>
<dbReference type="Pfam" id="PF00239">
    <property type="entry name" value="Resolvase"/>
    <property type="match status" value="1"/>
</dbReference>
<dbReference type="EMBL" id="JACHDD010000015">
    <property type="protein sequence ID" value="MBB5428754.1"/>
    <property type="molecule type" value="Genomic_DNA"/>
</dbReference>
<evidence type="ECO:0000313" key="2">
    <source>
        <dbReference type="EMBL" id="MBB5428754.1"/>
    </source>
</evidence>
<keyword evidence="3" id="KW-1185">Reference proteome</keyword>
<dbReference type="GO" id="GO:0003677">
    <property type="term" value="F:DNA binding"/>
    <property type="evidence" value="ECO:0007669"/>
    <property type="project" value="InterPro"/>
</dbReference>